<organism evidence="1 2">
    <name type="scientific">Rodentibacter ratti</name>
    <dbReference type="NCBI Taxonomy" id="1906745"/>
    <lineage>
        <taxon>Bacteria</taxon>
        <taxon>Pseudomonadati</taxon>
        <taxon>Pseudomonadota</taxon>
        <taxon>Gammaproteobacteria</taxon>
        <taxon>Pasteurellales</taxon>
        <taxon>Pasteurellaceae</taxon>
        <taxon>Rodentibacter</taxon>
    </lineage>
</organism>
<proteinExistence type="predicted"/>
<sequence>MRRIDWHSVDWTKNNRQLADELGKAYDTVAKKRWELGQSGKAKDRAVRVDKGVSKTTCVPSPQQQRYATEMAKISPKSGKFETNIHSKKYKITSPDNQVFVITNLYQFVRDNKGLFLPTDVIFKRQGGTRGTGGEYCNATSGLLYISKHKTRTWKGWKCELLDSK</sequence>
<name>A0A1V3L5C9_9PAST</name>
<comment type="caution">
    <text evidence="1">The sequence shown here is derived from an EMBL/GenBank/DDBJ whole genome shotgun (WGS) entry which is preliminary data.</text>
</comment>
<reference evidence="1 2" key="1">
    <citation type="submission" date="2016-10" db="EMBL/GenBank/DDBJ databases">
        <title>Rodentibacter gen. nov. and new species.</title>
        <authorList>
            <person name="Christensen H."/>
        </authorList>
    </citation>
    <scope>NUCLEOTIDE SEQUENCE [LARGE SCALE GENOMIC DNA]</scope>
    <source>
        <strain evidence="1 2">Ppn158</strain>
    </source>
</reference>
<gene>
    <name evidence="1" type="ORF">BKG88_08615</name>
</gene>
<dbReference type="AlphaFoldDB" id="A0A1V3L5C9"/>
<dbReference type="EMBL" id="MLAI01000023">
    <property type="protein sequence ID" value="OOF85159.1"/>
    <property type="molecule type" value="Genomic_DNA"/>
</dbReference>
<evidence type="ECO:0000313" key="2">
    <source>
        <dbReference type="Proteomes" id="UP000189353"/>
    </source>
</evidence>
<accession>A0A1V3L5C9</accession>
<dbReference type="OrthoDB" id="7063352at2"/>
<dbReference type="Proteomes" id="UP000189353">
    <property type="component" value="Unassembled WGS sequence"/>
</dbReference>
<evidence type="ECO:0000313" key="1">
    <source>
        <dbReference type="EMBL" id="OOF85159.1"/>
    </source>
</evidence>
<dbReference type="RefSeq" id="WP_077553337.1">
    <property type="nucleotide sequence ID" value="NZ_MLAI01000023.1"/>
</dbReference>
<protein>
    <submittedName>
        <fullName evidence="1">Uncharacterized protein</fullName>
    </submittedName>
</protein>